<dbReference type="GO" id="GO:0003724">
    <property type="term" value="F:RNA helicase activity"/>
    <property type="evidence" value="ECO:0007669"/>
    <property type="project" value="UniProtKB-EC"/>
</dbReference>
<evidence type="ECO:0000256" key="2">
    <source>
        <dbReference type="ARBA" id="ARBA00012552"/>
    </source>
</evidence>
<comment type="subcellular location">
    <subcellularLocation>
        <location evidence="1">Nucleus</location>
    </subcellularLocation>
</comment>
<dbReference type="AlphaFoldDB" id="A0A1E3QJB0"/>
<comment type="catalytic activity">
    <reaction evidence="10">
        <text>ATP + H2O = ADP + phosphate + H(+)</text>
        <dbReference type="Rhea" id="RHEA:13065"/>
        <dbReference type="ChEBI" id="CHEBI:15377"/>
        <dbReference type="ChEBI" id="CHEBI:15378"/>
        <dbReference type="ChEBI" id="CHEBI:30616"/>
        <dbReference type="ChEBI" id="CHEBI:43474"/>
        <dbReference type="ChEBI" id="CHEBI:456216"/>
        <dbReference type="EC" id="3.6.4.13"/>
    </reaction>
</comment>
<dbReference type="InterPro" id="IPR014014">
    <property type="entry name" value="RNA_helicase_DEAD_Q_motif"/>
</dbReference>
<dbReference type="EMBL" id="KV454442">
    <property type="protein sequence ID" value="ODQ77162.1"/>
    <property type="molecule type" value="Genomic_DNA"/>
</dbReference>
<keyword evidence="18" id="KW-1185">Reference proteome</keyword>
<keyword evidence="7" id="KW-0507">mRNA processing</keyword>
<reference evidence="18" key="1">
    <citation type="submission" date="2016-05" db="EMBL/GenBank/DDBJ databases">
        <title>Comparative genomics of biotechnologically important yeasts.</title>
        <authorList>
            <consortium name="DOE Joint Genome Institute"/>
            <person name="Riley R."/>
            <person name="Haridas S."/>
            <person name="Wolfe K.H."/>
            <person name="Lopes M.R."/>
            <person name="Hittinger C.T."/>
            <person name="Goker M."/>
            <person name="Salamov A."/>
            <person name="Wisecaver J."/>
            <person name="Long T.M."/>
            <person name="Aerts A.L."/>
            <person name="Barry K."/>
            <person name="Choi C."/>
            <person name="Clum A."/>
            <person name="Coughlan A.Y."/>
            <person name="Deshpande S."/>
            <person name="Douglass A.P."/>
            <person name="Hanson S.J."/>
            <person name="Klenk H.-P."/>
            <person name="Labutti K."/>
            <person name="Lapidus A."/>
            <person name="Lindquist E."/>
            <person name="Lipzen A."/>
            <person name="Meier-Kolthoff J.P."/>
            <person name="Ohm R.A."/>
            <person name="Otillar R.P."/>
            <person name="Pangilinan J."/>
            <person name="Peng Y."/>
            <person name="Rokas A."/>
            <person name="Rosa C.A."/>
            <person name="Scheuner C."/>
            <person name="Sibirny A.A."/>
            <person name="Slot J.C."/>
            <person name="Stielow J.B."/>
            <person name="Sun H."/>
            <person name="Kurtzman C.P."/>
            <person name="Blackwell M."/>
            <person name="Grigoriev I.V."/>
            <person name="Jeffries T.W."/>
        </authorList>
    </citation>
    <scope>NUCLEOTIDE SEQUENCE [LARGE SCALE GENOMIC DNA]</scope>
    <source>
        <strain evidence="18">NRRL Y-12698</strain>
    </source>
</reference>
<dbReference type="CDD" id="cd17953">
    <property type="entry name" value="DEADc_DDX46"/>
    <property type="match status" value="1"/>
</dbReference>
<keyword evidence="4 12" id="KW-0378">Hydrolase</keyword>
<dbReference type="InterPro" id="IPR000629">
    <property type="entry name" value="RNA-helicase_DEAD-box_CS"/>
</dbReference>
<dbReference type="FunFam" id="3.40.50.300:FF:000079">
    <property type="entry name" value="probable ATP-dependent RNA helicase DDX17"/>
    <property type="match status" value="1"/>
</dbReference>
<name>A0A1E3QJB0_9ASCO</name>
<dbReference type="PROSITE" id="PS51194">
    <property type="entry name" value="HELICASE_CTER"/>
    <property type="match status" value="1"/>
</dbReference>
<dbReference type="SMART" id="SM00490">
    <property type="entry name" value="HELICc"/>
    <property type="match status" value="1"/>
</dbReference>
<dbReference type="PANTHER" id="PTHR47958">
    <property type="entry name" value="ATP-DEPENDENT RNA HELICASE DBP3"/>
    <property type="match status" value="1"/>
</dbReference>
<dbReference type="GO" id="GO:0005524">
    <property type="term" value="F:ATP binding"/>
    <property type="evidence" value="ECO:0007669"/>
    <property type="project" value="UniProtKB-KW"/>
</dbReference>
<keyword evidence="7" id="KW-0508">mRNA splicing</keyword>
<evidence type="ECO:0000256" key="11">
    <source>
        <dbReference type="PROSITE-ProRule" id="PRU00552"/>
    </source>
</evidence>
<evidence type="ECO:0000313" key="17">
    <source>
        <dbReference type="EMBL" id="ODQ77162.1"/>
    </source>
</evidence>
<evidence type="ECO:0000256" key="1">
    <source>
        <dbReference type="ARBA" id="ARBA00004123"/>
    </source>
</evidence>
<dbReference type="PROSITE" id="PS51192">
    <property type="entry name" value="HELICASE_ATP_BIND_1"/>
    <property type="match status" value="1"/>
</dbReference>
<proteinExistence type="inferred from homology"/>
<dbReference type="InterPro" id="IPR036612">
    <property type="entry name" value="KH_dom_type_1_sf"/>
</dbReference>
<feature type="domain" description="DEAD-box RNA helicase Q" evidence="16">
    <location>
        <begin position="203"/>
        <end position="231"/>
    </location>
</feature>
<dbReference type="InterPro" id="IPR011545">
    <property type="entry name" value="DEAD/DEAH_box_helicase_dom"/>
</dbReference>
<evidence type="ECO:0000256" key="4">
    <source>
        <dbReference type="ARBA" id="ARBA00022801"/>
    </source>
</evidence>
<feature type="domain" description="Helicase ATP-binding" evidence="14">
    <location>
        <begin position="234"/>
        <end position="412"/>
    </location>
</feature>
<keyword evidence="6 12" id="KW-0067">ATP-binding</keyword>
<dbReference type="GeneID" id="30147892"/>
<dbReference type="InterPro" id="IPR001650">
    <property type="entry name" value="Helicase_C-like"/>
</dbReference>
<dbReference type="CDD" id="cd18787">
    <property type="entry name" value="SF2_C_DEAD"/>
    <property type="match status" value="1"/>
</dbReference>
<comment type="similarity">
    <text evidence="9">Belongs to the DEAD box helicase family. DDX46/PRP5 subfamily.</text>
</comment>
<organism evidence="17 18">
    <name type="scientific">Babjeviella inositovora NRRL Y-12698</name>
    <dbReference type="NCBI Taxonomy" id="984486"/>
    <lineage>
        <taxon>Eukaryota</taxon>
        <taxon>Fungi</taxon>
        <taxon>Dikarya</taxon>
        <taxon>Ascomycota</taxon>
        <taxon>Saccharomycotina</taxon>
        <taxon>Pichiomycetes</taxon>
        <taxon>Serinales incertae sedis</taxon>
        <taxon>Babjeviella</taxon>
    </lineage>
</organism>
<dbReference type="InterPro" id="IPR056149">
    <property type="entry name" value="PRP5/DDX46/KHDC4_KH"/>
</dbReference>
<dbReference type="InterPro" id="IPR027417">
    <property type="entry name" value="P-loop_NTPase"/>
</dbReference>
<dbReference type="GO" id="GO:0005634">
    <property type="term" value="C:nucleus"/>
    <property type="evidence" value="ECO:0007669"/>
    <property type="project" value="UniProtKB-SubCell"/>
</dbReference>
<dbReference type="Gene3D" id="3.40.50.300">
    <property type="entry name" value="P-loop containing nucleotide triphosphate hydrolases"/>
    <property type="match status" value="2"/>
</dbReference>
<evidence type="ECO:0000256" key="13">
    <source>
        <dbReference type="SAM" id="MobiDB-lite"/>
    </source>
</evidence>
<dbReference type="Pfam" id="PF23469">
    <property type="entry name" value="KH_12"/>
    <property type="match status" value="1"/>
</dbReference>
<gene>
    <name evidence="17" type="ORF">BABINDRAFT_163674</name>
</gene>
<dbReference type="STRING" id="984486.A0A1E3QJB0"/>
<dbReference type="GO" id="GO:0003723">
    <property type="term" value="F:RNA binding"/>
    <property type="evidence" value="ECO:0007669"/>
    <property type="project" value="InterPro"/>
</dbReference>
<keyword evidence="3 12" id="KW-0547">Nucleotide-binding</keyword>
<evidence type="ECO:0000256" key="3">
    <source>
        <dbReference type="ARBA" id="ARBA00022741"/>
    </source>
</evidence>
<dbReference type="PROSITE" id="PS51195">
    <property type="entry name" value="Q_MOTIF"/>
    <property type="match status" value="1"/>
</dbReference>
<dbReference type="Gene3D" id="3.30.1370.10">
    <property type="entry name" value="K Homology domain, type 1"/>
    <property type="match status" value="1"/>
</dbReference>
<evidence type="ECO:0000256" key="12">
    <source>
        <dbReference type="RuleBase" id="RU000492"/>
    </source>
</evidence>
<dbReference type="SMART" id="SM00487">
    <property type="entry name" value="DEXDc"/>
    <property type="match status" value="1"/>
</dbReference>
<dbReference type="OrthoDB" id="196131at2759"/>
<dbReference type="GO" id="GO:0008380">
    <property type="term" value="P:RNA splicing"/>
    <property type="evidence" value="ECO:0007669"/>
    <property type="project" value="UniProtKB-KW"/>
</dbReference>
<accession>A0A1E3QJB0</accession>
<sequence>MSPAEGVTADEKKRLRREKLAAWKKKKEAEAAKLPETVTNAPAFHGIKKLTLKRVSAKSVFGDAADEADQPARKMKLLSFKDEENDEMNGGGHSNGDAKDGDDIDPFDAFMSTIADSSTASGQILESDEEIETEAVAGETPEELLAKLQQRKKKELPRVDHSKMAYEPFRRQFYTEPASTDFEVDPTLLGIKIRGVGCPRPIQHWSQLGLPLQMTHIIEQAGYTAPTPIQAQSLPAIMAGRDVIGVAKTGSGKTVAFLLPMFRHIADQRPLAKNEGPIALIMTPTRELATQIFRECRPYLRALNLRGVCAYGGSPIQEQIADLRRGAEVVICTPGRMIDLLAANGGRVTNVHRVSYLVLDEADRMFDMGFEPQITRIIQNVRPDRQTILFSATFPPKMEALARRILRKPVEIIVGERSVVGSDIAQEVEVVAQQTDKFVRLLSRIGKFFSDDSQGKVLVFVDRQDAADGLFHALMKRGYPSVTIHGGREQIDRDAAIQDFKNGVYNIMIATSVAARGLDVKQLRLVVNYDAPNHMEDYVHRVGRTGRAGMKGTALTLLTEDQERNATDIAKVMRLSGVEVPAAVRAMSDRFLEKFKSGKEQYGSGFGGKGLEKLEKLRNESRTVERRAYGEDDKEEKTPVVEAEVQTFDIVFGKAPLTSGLLTSAFDARICINDLPQKARWVVSQSYKKVSEEASVSITVRGRFYAENQTPKPGEEPKLYVLIEGETERSVEKAVALLKEAMIEGINMAATEEARAPATRYKV</sequence>
<keyword evidence="8" id="KW-0539">Nucleus</keyword>
<feature type="short sequence motif" description="Q motif" evidence="11">
    <location>
        <begin position="203"/>
        <end position="231"/>
    </location>
</feature>
<evidence type="ECO:0000256" key="5">
    <source>
        <dbReference type="ARBA" id="ARBA00022806"/>
    </source>
</evidence>
<dbReference type="PROSITE" id="PS00039">
    <property type="entry name" value="DEAD_ATP_HELICASE"/>
    <property type="match status" value="1"/>
</dbReference>
<keyword evidence="5 12" id="KW-0347">Helicase</keyword>
<evidence type="ECO:0000259" key="15">
    <source>
        <dbReference type="PROSITE" id="PS51194"/>
    </source>
</evidence>
<dbReference type="SUPFAM" id="SSF52540">
    <property type="entry name" value="P-loop containing nucleoside triphosphate hydrolases"/>
    <property type="match status" value="1"/>
</dbReference>
<dbReference type="RefSeq" id="XP_018982490.1">
    <property type="nucleotide sequence ID" value="XM_019130039.1"/>
</dbReference>
<dbReference type="GO" id="GO:0016787">
    <property type="term" value="F:hydrolase activity"/>
    <property type="evidence" value="ECO:0007669"/>
    <property type="project" value="UniProtKB-KW"/>
</dbReference>
<dbReference type="Proteomes" id="UP000094336">
    <property type="component" value="Unassembled WGS sequence"/>
</dbReference>
<dbReference type="Pfam" id="PF00270">
    <property type="entry name" value="DEAD"/>
    <property type="match status" value="1"/>
</dbReference>
<evidence type="ECO:0000256" key="6">
    <source>
        <dbReference type="ARBA" id="ARBA00022840"/>
    </source>
</evidence>
<dbReference type="InterPro" id="IPR014001">
    <property type="entry name" value="Helicase_ATP-bd"/>
</dbReference>
<evidence type="ECO:0000313" key="18">
    <source>
        <dbReference type="Proteomes" id="UP000094336"/>
    </source>
</evidence>
<protein>
    <recommendedName>
        <fullName evidence="2">RNA helicase</fullName>
        <ecNumber evidence="2">3.6.4.13</ecNumber>
    </recommendedName>
</protein>
<feature type="region of interest" description="Disordered" evidence="13">
    <location>
        <begin position="77"/>
        <end position="102"/>
    </location>
</feature>
<dbReference type="EC" id="3.6.4.13" evidence="2"/>
<evidence type="ECO:0000256" key="7">
    <source>
        <dbReference type="ARBA" id="ARBA00023187"/>
    </source>
</evidence>
<evidence type="ECO:0000256" key="9">
    <source>
        <dbReference type="ARBA" id="ARBA00038511"/>
    </source>
</evidence>
<evidence type="ECO:0000259" key="14">
    <source>
        <dbReference type="PROSITE" id="PS51192"/>
    </source>
</evidence>
<evidence type="ECO:0000256" key="10">
    <source>
        <dbReference type="ARBA" id="ARBA00047984"/>
    </source>
</evidence>
<evidence type="ECO:0000259" key="16">
    <source>
        <dbReference type="PROSITE" id="PS51195"/>
    </source>
</evidence>
<feature type="domain" description="Helicase C-terminal" evidence="15">
    <location>
        <begin position="423"/>
        <end position="588"/>
    </location>
</feature>
<evidence type="ECO:0000256" key="8">
    <source>
        <dbReference type="ARBA" id="ARBA00023242"/>
    </source>
</evidence>
<dbReference type="Pfam" id="PF00271">
    <property type="entry name" value="Helicase_C"/>
    <property type="match status" value="1"/>
</dbReference>